<evidence type="ECO:0000256" key="4">
    <source>
        <dbReference type="ARBA" id="ARBA00012944"/>
    </source>
</evidence>
<comment type="catalytic activity">
    <reaction evidence="17 18">
        <text>a ubiquinone + NADH + 5 H(+)(in) = a ubiquinol + NAD(+) + 4 H(+)(out)</text>
        <dbReference type="Rhea" id="RHEA:29091"/>
        <dbReference type="Rhea" id="RHEA-COMP:9565"/>
        <dbReference type="Rhea" id="RHEA-COMP:9566"/>
        <dbReference type="ChEBI" id="CHEBI:15378"/>
        <dbReference type="ChEBI" id="CHEBI:16389"/>
        <dbReference type="ChEBI" id="CHEBI:17976"/>
        <dbReference type="ChEBI" id="CHEBI:57540"/>
        <dbReference type="ChEBI" id="CHEBI:57945"/>
        <dbReference type="EC" id="7.1.1.2"/>
    </reaction>
</comment>
<dbReference type="InterPro" id="IPR003917">
    <property type="entry name" value="NADH_UbQ_OxRdtase_chain2"/>
</dbReference>
<keyword evidence="7 18" id="KW-0679">Respiratory chain</keyword>
<keyword evidence="13 18" id="KW-0520">NAD</keyword>
<dbReference type="PANTHER" id="PTHR46552">
    <property type="entry name" value="NADH-UBIQUINONE OXIDOREDUCTASE CHAIN 2"/>
    <property type="match status" value="1"/>
</dbReference>
<evidence type="ECO:0000256" key="9">
    <source>
        <dbReference type="ARBA" id="ARBA00022792"/>
    </source>
</evidence>
<evidence type="ECO:0000256" key="18">
    <source>
        <dbReference type="RuleBase" id="RU003403"/>
    </source>
</evidence>
<feature type="transmembrane region" description="Helical" evidence="18">
    <location>
        <begin position="145"/>
        <end position="164"/>
    </location>
</feature>
<evidence type="ECO:0000256" key="11">
    <source>
        <dbReference type="ARBA" id="ARBA00022982"/>
    </source>
</evidence>
<keyword evidence="12 18" id="KW-1133">Transmembrane helix</keyword>
<keyword evidence="10 18" id="KW-1278">Translocase</keyword>
<dbReference type="EMBL" id="KM458973">
    <property type="protein sequence ID" value="AJD22608.1"/>
    <property type="molecule type" value="Genomic_DNA"/>
</dbReference>
<keyword evidence="15 18" id="KW-0496">Mitochondrion</keyword>
<accession>A0A0B4VKR0</accession>
<reference evidence="21" key="1">
    <citation type="submission" date="2014-09" db="EMBL/GenBank/DDBJ databases">
        <authorList>
            <person name="Lee Y.P."/>
            <person name="Gan H.M."/>
            <person name="Tan M.H."/>
            <person name="Austin C."/>
        </authorList>
    </citation>
    <scope>NUCLEOTIDE SEQUENCE</scope>
</reference>
<keyword evidence="11 18" id="KW-0249">Electron transport</keyword>
<keyword evidence="16 18" id="KW-0472">Membrane</keyword>
<evidence type="ECO:0000256" key="19">
    <source>
        <dbReference type="SAM" id="SignalP"/>
    </source>
</evidence>
<proteinExistence type="inferred from homology"/>
<dbReference type="EC" id="7.1.1.2" evidence="4 18"/>
<evidence type="ECO:0000256" key="7">
    <source>
        <dbReference type="ARBA" id="ARBA00022660"/>
    </source>
</evidence>
<dbReference type="AlphaFoldDB" id="A0A0B4VKR0"/>
<evidence type="ECO:0000256" key="15">
    <source>
        <dbReference type="ARBA" id="ARBA00023128"/>
    </source>
</evidence>
<feature type="transmembrane region" description="Helical" evidence="18">
    <location>
        <begin position="60"/>
        <end position="80"/>
    </location>
</feature>
<feature type="transmembrane region" description="Helical" evidence="18">
    <location>
        <begin position="233"/>
        <end position="253"/>
    </location>
</feature>
<evidence type="ECO:0000256" key="17">
    <source>
        <dbReference type="ARBA" id="ARBA00049551"/>
    </source>
</evidence>
<keyword evidence="6" id="KW-0813">Transport</keyword>
<organism evidence="21">
    <name type="scientific">Astacopsis gouldi</name>
    <dbReference type="NCBI Taxonomy" id="99749"/>
    <lineage>
        <taxon>Eukaryota</taxon>
        <taxon>Metazoa</taxon>
        <taxon>Ecdysozoa</taxon>
        <taxon>Arthropoda</taxon>
        <taxon>Crustacea</taxon>
        <taxon>Multicrustacea</taxon>
        <taxon>Malacostraca</taxon>
        <taxon>Eumalacostraca</taxon>
        <taxon>Eucarida</taxon>
        <taxon>Decapoda</taxon>
        <taxon>Pleocyemata</taxon>
        <taxon>Astacidea</taxon>
        <taxon>Parastacoidea</taxon>
        <taxon>Parastacidae</taxon>
        <taxon>Astacopsis</taxon>
    </lineage>
</organism>
<dbReference type="GO" id="GO:0006120">
    <property type="term" value="P:mitochondrial electron transport, NADH to ubiquinone"/>
    <property type="evidence" value="ECO:0007669"/>
    <property type="project" value="InterPro"/>
</dbReference>
<evidence type="ECO:0000256" key="6">
    <source>
        <dbReference type="ARBA" id="ARBA00022448"/>
    </source>
</evidence>
<gene>
    <name evidence="21" type="primary">nad2</name>
</gene>
<evidence type="ECO:0000256" key="13">
    <source>
        <dbReference type="ARBA" id="ARBA00023027"/>
    </source>
</evidence>
<feature type="transmembrane region" description="Helical" evidence="18">
    <location>
        <begin position="87"/>
        <end position="106"/>
    </location>
</feature>
<comment type="subcellular location">
    <subcellularLocation>
        <location evidence="2 18">Mitochondrion inner membrane</location>
        <topology evidence="2 18">Multi-pass membrane protein</topology>
    </subcellularLocation>
</comment>
<keyword evidence="8 18" id="KW-0812">Transmembrane</keyword>
<evidence type="ECO:0000256" key="3">
    <source>
        <dbReference type="ARBA" id="ARBA00007012"/>
    </source>
</evidence>
<feature type="domain" description="NADH:quinone oxidoreductase/Mrp antiporter transmembrane" evidence="20">
    <location>
        <begin position="24"/>
        <end position="280"/>
    </location>
</feature>
<name>A0A0B4VKR0_9EUCA</name>
<dbReference type="Pfam" id="PF00361">
    <property type="entry name" value="Proton_antipo_M"/>
    <property type="match status" value="1"/>
</dbReference>
<evidence type="ECO:0000256" key="16">
    <source>
        <dbReference type="ARBA" id="ARBA00023136"/>
    </source>
</evidence>
<keyword evidence="14 18" id="KW-0830">Ubiquinone</keyword>
<protein>
    <recommendedName>
        <fullName evidence="5 18">NADH-ubiquinone oxidoreductase chain 2</fullName>
        <ecNumber evidence="4 18">7.1.1.2</ecNumber>
    </recommendedName>
</protein>
<feature type="transmembrane region" description="Helical" evidence="18">
    <location>
        <begin position="265"/>
        <end position="285"/>
    </location>
</feature>
<feature type="signal peptide" evidence="19">
    <location>
        <begin position="1"/>
        <end position="21"/>
    </location>
</feature>
<feature type="transmembrane region" description="Helical" evidence="18">
    <location>
        <begin position="200"/>
        <end position="221"/>
    </location>
</feature>
<dbReference type="GO" id="GO:0008137">
    <property type="term" value="F:NADH dehydrogenase (ubiquinone) activity"/>
    <property type="evidence" value="ECO:0007669"/>
    <property type="project" value="UniProtKB-EC"/>
</dbReference>
<feature type="transmembrane region" description="Helical" evidence="18">
    <location>
        <begin position="118"/>
        <end position="138"/>
    </location>
</feature>
<evidence type="ECO:0000313" key="21">
    <source>
        <dbReference type="EMBL" id="AJD22608.1"/>
    </source>
</evidence>
<dbReference type="PANTHER" id="PTHR46552:SF1">
    <property type="entry name" value="NADH-UBIQUINONE OXIDOREDUCTASE CHAIN 2"/>
    <property type="match status" value="1"/>
</dbReference>
<dbReference type="InterPro" id="IPR001750">
    <property type="entry name" value="ND/Mrp_TM"/>
</dbReference>
<comment type="function">
    <text evidence="1">Core subunit of the mitochondrial membrane respiratory chain NADH dehydrogenase (Complex I) that is believed to belong to the minimal assembly required for catalysis. Complex I functions in the transfer of electrons from NADH to the respiratory chain. The immediate electron acceptor for the enzyme is believed to be ubiquinone.</text>
</comment>
<evidence type="ECO:0000256" key="1">
    <source>
        <dbReference type="ARBA" id="ARBA00003257"/>
    </source>
</evidence>
<dbReference type="PRINTS" id="PR01436">
    <property type="entry name" value="NADHDHGNASE2"/>
</dbReference>
<feature type="chain" id="PRO_5002096814" description="NADH-ubiquinone oxidoreductase chain 2" evidence="19">
    <location>
        <begin position="22"/>
        <end position="333"/>
    </location>
</feature>
<dbReference type="GO" id="GO:0005743">
    <property type="term" value="C:mitochondrial inner membrane"/>
    <property type="evidence" value="ECO:0007669"/>
    <property type="project" value="UniProtKB-SubCell"/>
</dbReference>
<keyword evidence="9 18" id="KW-0999">Mitochondrion inner membrane</keyword>
<evidence type="ECO:0000256" key="8">
    <source>
        <dbReference type="ARBA" id="ARBA00022692"/>
    </source>
</evidence>
<comment type="function">
    <text evidence="18">Core subunit of the mitochondrial membrane respiratory chain NADH dehydrogenase (Complex I) which catalyzes electron transfer from NADH through the respiratory chain, using ubiquinone as an electron acceptor. Essential for the catalytic activity and assembly of complex I.</text>
</comment>
<dbReference type="InterPro" id="IPR050175">
    <property type="entry name" value="Complex_I_Subunit_2"/>
</dbReference>
<evidence type="ECO:0000259" key="20">
    <source>
        <dbReference type="Pfam" id="PF00361"/>
    </source>
</evidence>
<sequence length="333" mass="37274">MTFTPLKIMFLISLLSGSILAISSSSWFSAWVGLELNLMSFIPLISSKKNKILSEAALKYFLVQALGSALIIFSASLIILPMGSLPLIISLGLLLKLGAAPFHFWFPQVMEGLNWIQALILMTIQKLAPMFLTSYLVCNHFCYSLIFLVALTSAAVGALSGLNQVSLRKILAYSSINHMSWMLFSMLINETLWMIYFTMYSIISLSVVMIFNSIQAFYFTHLTNNSKTPLSKIIPIFSLYSLGGLPPFTGFIPKWFIIQEMMNSSFFLPLFVLLLSSLITLYFYIRLTLSSISLLFTQNKWDAPFKLDPSPSVPLSSLINLFGLLIPSSLMII</sequence>
<evidence type="ECO:0000256" key="5">
    <source>
        <dbReference type="ARBA" id="ARBA00021008"/>
    </source>
</evidence>
<comment type="similarity">
    <text evidence="3 18">Belongs to the complex I subunit 2 family.</text>
</comment>
<evidence type="ECO:0000256" key="12">
    <source>
        <dbReference type="ARBA" id="ARBA00022989"/>
    </source>
</evidence>
<evidence type="ECO:0000256" key="14">
    <source>
        <dbReference type="ARBA" id="ARBA00023075"/>
    </source>
</evidence>
<evidence type="ECO:0000256" key="2">
    <source>
        <dbReference type="ARBA" id="ARBA00004448"/>
    </source>
</evidence>
<evidence type="ECO:0000256" key="10">
    <source>
        <dbReference type="ARBA" id="ARBA00022967"/>
    </source>
</evidence>
<geneLocation type="mitochondrion" evidence="21"/>
<keyword evidence="19" id="KW-0732">Signal</keyword>